<reference evidence="5 6" key="1">
    <citation type="submission" date="2025-04" db="UniProtKB">
        <authorList>
            <consortium name="RefSeq"/>
        </authorList>
    </citation>
    <scope>IDENTIFICATION</scope>
    <source>
        <tissue evidence="5 6">Blood</tissue>
    </source>
</reference>
<dbReference type="Pfam" id="PF15304">
    <property type="entry name" value="AKAP2_C"/>
    <property type="match status" value="1"/>
</dbReference>
<dbReference type="GeneID" id="129329697"/>
<evidence type="ECO:0000313" key="4">
    <source>
        <dbReference type="Proteomes" id="UP001190640"/>
    </source>
</evidence>
<feature type="region of interest" description="Disordered" evidence="2">
    <location>
        <begin position="614"/>
        <end position="721"/>
    </location>
</feature>
<protein>
    <submittedName>
        <fullName evidence="5 6">Mitotic interactor and substrate of PLK1</fullName>
    </submittedName>
</protein>
<keyword evidence="1" id="KW-0175">Coiled coil</keyword>
<feature type="compositionally biased region" description="Basic and acidic residues" evidence="2">
    <location>
        <begin position="132"/>
        <end position="147"/>
    </location>
</feature>
<feature type="compositionally biased region" description="Polar residues" evidence="2">
    <location>
        <begin position="501"/>
        <end position="510"/>
    </location>
</feature>
<dbReference type="RefSeq" id="XP_054835224.1">
    <property type="nucleotide sequence ID" value="XM_054979249.1"/>
</dbReference>
<dbReference type="CTD" id="126353"/>
<evidence type="ECO:0000313" key="5">
    <source>
        <dbReference type="RefSeq" id="XP_054835223.1"/>
    </source>
</evidence>
<feature type="compositionally biased region" description="Basic and acidic residues" evidence="2">
    <location>
        <begin position="157"/>
        <end position="168"/>
    </location>
</feature>
<dbReference type="KEGG" id="emc:129329697"/>
<evidence type="ECO:0000313" key="7">
    <source>
        <dbReference type="RefSeq" id="XP_054835225.1"/>
    </source>
</evidence>
<dbReference type="RefSeq" id="XP_054835225.1">
    <property type="nucleotide sequence ID" value="XM_054979250.1"/>
</dbReference>
<keyword evidence="4" id="KW-1185">Reference proteome</keyword>
<dbReference type="PANTHER" id="PTHR18839:SF7">
    <property type="entry name" value="A-KINASE ANCHOR PROTEIN 2 C-TERMINAL DOMAIN-CONTAINING PROTEIN"/>
    <property type="match status" value="1"/>
</dbReference>
<evidence type="ECO:0000256" key="1">
    <source>
        <dbReference type="ARBA" id="ARBA00023054"/>
    </source>
</evidence>
<feature type="compositionally biased region" description="Basic and acidic residues" evidence="2">
    <location>
        <begin position="491"/>
        <end position="500"/>
    </location>
</feature>
<dbReference type="PANTHER" id="PTHR18839">
    <property type="entry name" value="MITOTIC INTERACTOR AND SUBSTRATE OF PLK1 MISP FAMILY MEMBER"/>
    <property type="match status" value="1"/>
</dbReference>
<evidence type="ECO:0000259" key="3">
    <source>
        <dbReference type="Pfam" id="PF15304"/>
    </source>
</evidence>
<gene>
    <name evidence="5 6 7 8 9 10" type="primary">MISP</name>
</gene>
<organism evidence="4 10">
    <name type="scientific">Eublepharis macularius</name>
    <name type="common">Leopard gecko</name>
    <name type="synonym">Cyrtodactylus macularius</name>
    <dbReference type="NCBI Taxonomy" id="481883"/>
    <lineage>
        <taxon>Eukaryota</taxon>
        <taxon>Metazoa</taxon>
        <taxon>Chordata</taxon>
        <taxon>Craniata</taxon>
        <taxon>Vertebrata</taxon>
        <taxon>Euteleostomi</taxon>
        <taxon>Lepidosauria</taxon>
        <taxon>Squamata</taxon>
        <taxon>Bifurcata</taxon>
        <taxon>Gekkota</taxon>
        <taxon>Eublepharidae</taxon>
        <taxon>Eublepharinae</taxon>
        <taxon>Eublepharis</taxon>
    </lineage>
</organism>
<feature type="region of interest" description="Disordered" evidence="2">
    <location>
        <begin position="559"/>
        <end position="585"/>
    </location>
</feature>
<feature type="region of interest" description="Disordered" evidence="2">
    <location>
        <begin position="123"/>
        <end position="185"/>
    </location>
</feature>
<feature type="region of interest" description="Disordered" evidence="2">
    <location>
        <begin position="396"/>
        <end position="415"/>
    </location>
</feature>
<evidence type="ECO:0000313" key="10">
    <source>
        <dbReference type="RefSeq" id="XP_054835229.1"/>
    </source>
</evidence>
<dbReference type="RefSeq" id="XP_054835229.1">
    <property type="nucleotide sequence ID" value="XM_054979254.1"/>
</dbReference>
<feature type="region of interest" description="Disordered" evidence="2">
    <location>
        <begin position="423"/>
        <end position="541"/>
    </location>
</feature>
<name>A0AA97JD21_EUBMA</name>
<feature type="compositionally biased region" description="Basic and acidic residues" evidence="2">
    <location>
        <begin position="683"/>
        <end position="711"/>
    </location>
</feature>
<dbReference type="RefSeq" id="XP_054835223.1">
    <property type="nucleotide sequence ID" value="XM_054979248.1"/>
</dbReference>
<feature type="compositionally biased region" description="Low complexity" evidence="2">
    <location>
        <begin position="397"/>
        <end position="407"/>
    </location>
</feature>
<dbReference type="RefSeq" id="XP_054835226.1">
    <property type="nucleotide sequence ID" value="XM_054979251.1"/>
</dbReference>
<feature type="compositionally biased region" description="Basic and acidic residues" evidence="2">
    <location>
        <begin position="565"/>
        <end position="579"/>
    </location>
</feature>
<dbReference type="InterPro" id="IPR042779">
    <property type="entry name" value="MISP/MISP3-like"/>
</dbReference>
<feature type="compositionally biased region" description="Basic and acidic residues" evidence="2">
    <location>
        <begin position="424"/>
        <end position="462"/>
    </location>
</feature>
<accession>A0AA97JD21</accession>
<dbReference type="InterPro" id="IPR029304">
    <property type="entry name" value="AKAP2_C"/>
</dbReference>
<sequence>MDPDSSNVLCANPQNVDSKYEEQNGDQMVSQGEQKVEVTVEEYLDFGHCDQKTGNRQEMINFLEDGLKSKTKAINGRRELWMPSPDRESKLEVVKTGPLYDIRAYKGEKKPSRLYDEDEAEFHYTLPPESLSPEKAKELEEERREIIKSQAMKRSTRTADKWSSRDEPGATSTASPGGEKAETQRSDFMGFAVCFDKPSPDWKKTTIDPESIDTEQINFSAARQQFLTLEKSNPNLILGRKKPVTSSRRAATKNIYERDRECCPEILKGAEDPDRQRELENSKEQAALVILQRTGPAPDERVAAFQNFSGERLDWGGMPRDVRTEACDGRLPQKKFGDPLDSVAIGQDAAEGLEAREETPIEREIRLSMEREENLWRERGIPRVNSRDELVEIRSKPLLSSPLSDLASARKRKDKARVSFFIQREIEQETKREENLQKEGRLLRAYDKGSRQELGERRKVFEQEGTLPPSLAKPEPPREVQESTPGQPANDEGRRTRQDMDQSSAATLSPSVWDAGLENEPCPSRQGDSPRSKLLSTEEIADPDAQVVLRKEHFAIPMRRPKLTFPDDRGAPPARRTEGRPAWAAPREELFTLKTGKPRISLLINQEIQDALQREEELQEQRRKGRLAGSKGTEKAFCSHLRSPSSASVVAGSSSVSSSPVCAPESPTKSSTSPSPPTGRFPSESDGKTDHRLMQSPKEEEKKRRQREEGKYAGIEPTDEIDTEVVNSTKVVRHRGMRAQLWEAGQILKRGEESNPELPLFDF</sequence>
<proteinExistence type="predicted"/>
<evidence type="ECO:0000256" key="2">
    <source>
        <dbReference type="SAM" id="MobiDB-lite"/>
    </source>
</evidence>
<dbReference type="Proteomes" id="UP001190640">
    <property type="component" value="Chromosome 5"/>
</dbReference>
<feature type="compositionally biased region" description="Low complexity" evidence="2">
    <location>
        <begin position="643"/>
        <end position="673"/>
    </location>
</feature>
<dbReference type="AlphaFoldDB" id="A0AA97JD21"/>
<feature type="domain" description="A-kinase anchor protein 2 C-terminal" evidence="3">
    <location>
        <begin position="393"/>
        <end position="745"/>
    </location>
</feature>
<dbReference type="RefSeq" id="XP_054835227.1">
    <property type="nucleotide sequence ID" value="XM_054979252.1"/>
</dbReference>
<evidence type="ECO:0000313" key="6">
    <source>
        <dbReference type="RefSeq" id="XP_054835224.1"/>
    </source>
</evidence>
<evidence type="ECO:0000313" key="9">
    <source>
        <dbReference type="RefSeq" id="XP_054835227.1"/>
    </source>
</evidence>
<evidence type="ECO:0000313" key="8">
    <source>
        <dbReference type="RefSeq" id="XP_054835226.1"/>
    </source>
</evidence>